<organism evidence="1 2">
    <name type="scientific">Datura stramonium</name>
    <name type="common">Jimsonweed</name>
    <name type="synonym">Common thornapple</name>
    <dbReference type="NCBI Taxonomy" id="4076"/>
    <lineage>
        <taxon>Eukaryota</taxon>
        <taxon>Viridiplantae</taxon>
        <taxon>Streptophyta</taxon>
        <taxon>Embryophyta</taxon>
        <taxon>Tracheophyta</taxon>
        <taxon>Spermatophyta</taxon>
        <taxon>Magnoliopsida</taxon>
        <taxon>eudicotyledons</taxon>
        <taxon>Gunneridae</taxon>
        <taxon>Pentapetalae</taxon>
        <taxon>asterids</taxon>
        <taxon>lamiids</taxon>
        <taxon>Solanales</taxon>
        <taxon>Solanaceae</taxon>
        <taxon>Solanoideae</taxon>
        <taxon>Datureae</taxon>
        <taxon>Datura</taxon>
    </lineage>
</organism>
<dbReference type="Proteomes" id="UP000823775">
    <property type="component" value="Unassembled WGS sequence"/>
</dbReference>
<accession>A0ABS8VC79</accession>
<protein>
    <submittedName>
        <fullName evidence="1">Uncharacterized protein</fullName>
    </submittedName>
</protein>
<gene>
    <name evidence="1" type="ORF">HAX54_033368</name>
</gene>
<reference evidence="1 2" key="1">
    <citation type="journal article" date="2021" name="BMC Genomics">
        <title>Datura genome reveals duplications of psychoactive alkaloid biosynthetic genes and high mutation rate following tissue culture.</title>
        <authorList>
            <person name="Rajewski A."/>
            <person name="Carter-House D."/>
            <person name="Stajich J."/>
            <person name="Litt A."/>
        </authorList>
    </citation>
    <scope>NUCLEOTIDE SEQUENCE [LARGE SCALE GENOMIC DNA]</scope>
    <source>
        <strain evidence="1">AR-01</strain>
    </source>
</reference>
<sequence>MVFEKKGVGHPYTNWLGTGAVLLMSPRQGETSRLSRAVPAMFHSVLHSRMEKGGVWSARSLTSRSVELRRGEHCRTVHGKTFTDLRVCVVFVGTICAREGTPERRVAVGRAAWEVIEWFEKKELAIPTQTGWELEPFSMRRGRAKPVGVPVRKAGLRGEGAVQGVRKCRNPPL</sequence>
<name>A0ABS8VC79_DATST</name>
<proteinExistence type="predicted"/>
<comment type="caution">
    <text evidence="1">The sequence shown here is derived from an EMBL/GenBank/DDBJ whole genome shotgun (WGS) entry which is preliminary data.</text>
</comment>
<dbReference type="EMBL" id="JACEIK010004265">
    <property type="protein sequence ID" value="MCD9644855.1"/>
    <property type="molecule type" value="Genomic_DNA"/>
</dbReference>
<keyword evidence="2" id="KW-1185">Reference proteome</keyword>
<evidence type="ECO:0000313" key="1">
    <source>
        <dbReference type="EMBL" id="MCD9644855.1"/>
    </source>
</evidence>
<evidence type="ECO:0000313" key="2">
    <source>
        <dbReference type="Proteomes" id="UP000823775"/>
    </source>
</evidence>